<protein>
    <submittedName>
        <fullName evidence="1">Uncharacterized protein</fullName>
    </submittedName>
</protein>
<sequence>MCVSVGQHKDQHVGQRGRCRRWRAWFRMNGRRSTQTVVATTLHKPQYYKHRIGTDKRIDMGRALPSSGQGWNPGNQWQQLTVRRASQRLASSTELSVTGKFKYYVCVQRRVK</sequence>
<organism evidence="1 2">
    <name type="scientific">Petrolisthes cinctipes</name>
    <name type="common">Flat porcelain crab</name>
    <dbReference type="NCBI Taxonomy" id="88211"/>
    <lineage>
        <taxon>Eukaryota</taxon>
        <taxon>Metazoa</taxon>
        <taxon>Ecdysozoa</taxon>
        <taxon>Arthropoda</taxon>
        <taxon>Crustacea</taxon>
        <taxon>Multicrustacea</taxon>
        <taxon>Malacostraca</taxon>
        <taxon>Eumalacostraca</taxon>
        <taxon>Eucarida</taxon>
        <taxon>Decapoda</taxon>
        <taxon>Pleocyemata</taxon>
        <taxon>Anomura</taxon>
        <taxon>Galatheoidea</taxon>
        <taxon>Porcellanidae</taxon>
        <taxon>Petrolisthes</taxon>
    </lineage>
</organism>
<dbReference type="EMBL" id="JAWQEG010002107">
    <property type="protein sequence ID" value="KAK3874353.1"/>
    <property type="molecule type" value="Genomic_DNA"/>
</dbReference>
<comment type="caution">
    <text evidence="1">The sequence shown here is derived from an EMBL/GenBank/DDBJ whole genome shotgun (WGS) entry which is preliminary data.</text>
</comment>
<evidence type="ECO:0000313" key="1">
    <source>
        <dbReference type="EMBL" id="KAK3874353.1"/>
    </source>
</evidence>
<dbReference type="AlphaFoldDB" id="A0AAE1FLY6"/>
<keyword evidence="2" id="KW-1185">Reference proteome</keyword>
<evidence type="ECO:0000313" key="2">
    <source>
        <dbReference type="Proteomes" id="UP001286313"/>
    </source>
</evidence>
<name>A0AAE1FLY6_PETCI</name>
<reference evidence="1" key="1">
    <citation type="submission" date="2023-10" db="EMBL/GenBank/DDBJ databases">
        <title>Genome assemblies of two species of porcelain crab, Petrolisthes cinctipes and Petrolisthes manimaculis (Anomura: Porcellanidae).</title>
        <authorList>
            <person name="Angst P."/>
        </authorList>
    </citation>
    <scope>NUCLEOTIDE SEQUENCE</scope>
    <source>
        <strain evidence="1">PB745_01</strain>
        <tissue evidence="1">Gill</tissue>
    </source>
</reference>
<proteinExistence type="predicted"/>
<gene>
    <name evidence="1" type="ORF">Pcinc_020713</name>
</gene>
<dbReference type="Proteomes" id="UP001286313">
    <property type="component" value="Unassembled WGS sequence"/>
</dbReference>
<accession>A0AAE1FLY6</accession>